<dbReference type="EMBL" id="UZAN01045962">
    <property type="protein sequence ID" value="VDP83497.1"/>
    <property type="molecule type" value="Genomic_DNA"/>
</dbReference>
<evidence type="ECO:0000313" key="5">
    <source>
        <dbReference type="WBParaSite" id="ECPE_0000845201-mRNA-1"/>
    </source>
</evidence>
<reference evidence="5" key="1">
    <citation type="submission" date="2016-06" db="UniProtKB">
        <authorList>
            <consortium name="WormBaseParasite"/>
        </authorList>
    </citation>
    <scope>IDENTIFICATION</scope>
</reference>
<proteinExistence type="predicted"/>
<dbReference type="WBParaSite" id="ECPE_0000845201-mRNA-1">
    <property type="protein sequence ID" value="ECPE_0000845201-mRNA-1"/>
    <property type="gene ID" value="ECPE_0000845201"/>
</dbReference>
<sequence>MDTFPLFRLQLNLLGITLPLYQPYLHFAQRRYIFPAVPLSTGDCRMGYLFRMQLRNPSARAVQYQVSPLRWPPDSVHPNRMLKNDADQPTALGGCEYDMPVLCCSNRVGVVAANGFSQLEWRFRPLEAKSYMAYCPIRIRDALGTSLPTDTRSDETPGQGYSDTIMLELVAIAYDPRQFGSQQVPVHPQRVRLPTVRERHAISPDMDPNTQSSQLDSTPRRLALDSIAPVHLSHHFLSLDRVTLGSRARRLIHLTYSTSSSVTQGAPNYRFLFYTRLPEDMEFLEIRPLVGRICPGQSIQVEIVYTALGIPRLLDMELTCELRDEASEQSYEEAMTLWQSECERRRVEFTISDQYPADGLSGFRGKPGRLRTTGGDITLNQPMPPKPRLLHLTLGVEVVSHGELKRNWPDTWKREFIDSNPTFQSLLETTLAQTVRNILMEANEHEVELTVRYRAVVVPPTPSDLADKQNGKSRNLHETDMEDVNSTVDQI</sequence>
<evidence type="ECO:0000313" key="3">
    <source>
        <dbReference type="EMBL" id="VDP83497.1"/>
    </source>
</evidence>
<feature type="compositionally biased region" description="Basic and acidic residues" evidence="1">
    <location>
        <begin position="465"/>
        <end position="479"/>
    </location>
</feature>
<protein>
    <submittedName>
        <fullName evidence="5">Major sperm protein</fullName>
    </submittedName>
</protein>
<dbReference type="InterPro" id="IPR052614">
    <property type="entry name" value="CFAP65"/>
</dbReference>
<feature type="domain" description="CFAP65 tenth Ig-like" evidence="2">
    <location>
        <begin position="95"/>
        <end position="142"/>
    </location>
</feature>
<evidence type="ECO:0000256" key="1">
    <source>
        <dbReference type="SAM" id="MobiDB-lite"/>
    </source>
</evidence>
<dbReference type="PANTHER" id="PTHR46127:SF1">
    <property type="entry name" value="CILIA- AND FLAGELLA-ASSOCIATED PROTEIN 65"/>
    <property type="match status" value="1"/>
</dbReference>
<feature type="region of interest" description="Disordered" evidence="1">
    <location>
        <begin position="460"/>
        <end position="491"/>
    </location>
</feature>
<dbReference type="InterPro" id="IPR056305">
    <property type="entry name" value="Ig_CFAP65_10th"/>
</dbReference>
<dbReference type="PANTHER" id="PTHR46127">
    <property type="entry name" value="CILIA- AND FLAGELLA-ASSOCIATED PROTEIN 65"/>
    <property type="match status" value="1"/>
</dbReference>
<gene>
    <name evidence="3" type="ORF">ECPE_LOCUS8426</name>
</gene>
<dbReference type="OrthoDB" id="415597at2759"/>
<accession>A0A183AN91</accession>
<name>A0A183AN91_9TREM</name>
<keyword evidence="4" id="KW-1185">Reference proteome</keyword>
<reference evidence="3 4" key="2">
    <citation type="submission" date="2018-11" db="EMBL/GenBank/DDBJ databases">
        <authorList>
            <consortium name="Pathogen Informatics"/>
        </authorList>
    </citation>
    <scope>NUCLEOTIDE SEQUENCE [LARGE SCALE GENOMIC DNA]</scope>
    <source>
        <strain evidence="3 4">Egypt</strain>
    </source>
</reference>
<dbReference type="Pfam" id="PF24291">
    <property type="entry name" value="Ig_CFAP65"/>
    <property type="match status" value="1"/>
</dbReference>
<dbReference type="Proteomes" id="UP000272942">
    <property type="component" value="Unassembled WGS sequence"/>
</dbReference>
<organism evidence="5">
    <name type="scientific">Echinostoma caproni</name>
    <dbReference type="NCBI Taxonomy" id="27848"/>
    <lineage>
        <taxon>Eukaryota</taxon>
        <taxon>Metazoa</taxon>
        <taxon>Spiralia</taxon>
        <taxon>Lophotrochozoa</taxon>
        <taxon>Platyhelminthes</taxon>
        <taxon>Trematoda</taxon>
        <taxon>Digenea</taxon>
        <taxon>Plagiorchiida</taxon>
        <taxon>Echinostomata</taxon>
        <taxon>Echinostomatoidea</taxon>
        <taxon>Echinostomatidae</taxon>
        <taxon>Echinostoma</taxon>
    </lineage>
</organism>
<dbReference type="AlphaFoldDB" id="A0A183AN91"/>
<evidence type="ECO:0000259" key="2">
    <source>
        <dbReference type="Pfam" id="PF24291"/>
    </source>
</evidence>
<evidence type="ECO:0000313" key="4">
    <source>
        <dbReference type="Proteomes" id="UP000272942"/>
    </source>
</evidence>